<evidence type="ECO:0008006" key="10">
    <source>
        <dbReference type="Google" id="ProtNLM"/>
    </source>
</evidence>
<comment type="caution">
    <text evidence="8">The sequence shown here is derived from an EMBL/GenBank/DDBJ whole genome shotgun (WGS) entry which is preliminary data.</text>
</comment>
<dbReference type="InterPro" id="IPR000859">
    <property type="entry name" value="CUB_dom"/>
</dbReference>
<gene>
    <name evidence="8" type="ORF">PMEA_00018926</name>
</gene>
<feature type="domain" description="Sushi" evidence="7">
    <location>
        <begin position="43"/>
        <end position="119"/>
    </location>
</feature>
<dbReference type="EMBL" id="CALNXJ010000033">
    <property type="protein sequence ID" value="CAH3139687.1"/>
    <property type="molecule type" value="Genomic_DNA"/>
</dbReference>
<feature type="domain" description="CUB" evidence="6">
    <location>
        <begin position="122"/>
        <end position="247"/>
    </location>
</feature>
<keyword evidence="2" id="KW-0768">Sushi</keyword>
<evidence type="ECO:0000256" key="1">
    <source>
        <dbReference type="ARBA" id="ARBA00023157"/>
    </source>
</evidence>
<evidence type="ECO:0000259" key="7">
    <source>
        <dbReference type="PROSITE" id="PS50923"/>
    </source>
</evidence>
<organism evidence="8 9">
    <name type="scientific">Pocillopora meandrina</name>
    <dbReference type="NCBI Taxonomy" id="46732"/>
    <lineage>
        <taxon>Eukaryota</taxon>
        <taxon>Metazoa</taxon>
        <taxon>Cnidaria</taxon>
        <taxon>Anthozoa</taxon>
        <taxon>Hexacorallia</taxon>
        <taxon>Scleractinia</taxon>
        <taxon>Astrocoeniina</taxon>
        <taxon>Pocilloporidae</taxon>
        <taxon>Pocillopora</taxon>
    </lineage>
</organism>
<feature type="region of interest" description="Disordered" evidence="3">
    <location>
        <begin position="366"/>
        <end position="388"/>
    </location>
</feature>
<keyword evidence="1" id="KW-1015">Disulfide bond</keyword>
<dbReference type="InterPro" id="IPR035976">
    <property type="entry name" value="Sushi/SCR/CCP_sf"/>
</dbReference>
<dbReference type="InterPro" id="IPR000436">
    <property type="entry name" value="Sushi_SCR_CCP_dom"/>
</dbReference>
<reference evidence="8 9" key="1">
    <citation type="submission" date="2022-05" db="EMBL/GenBank/DDBJ databases">
        <authorList>
            <consortium name="Genoscope - CEA"/>
            <person name="William W."/>
        </authorList>
    </citation>
    <scope>NUCLEOTIDE SEQUENCE [LARGE SCALE GENOMIC DNA]</scope>
</reference>
<keyword evidence="4" id="KW-1133">Transmembrane helix</keyword>
<feature type="chain" id="PRO_5043874571" description="Sushi domain-containing protein" evidence="5">
    <location>
        <begin position="20"/>
        <end position="388"/>
    </location>
</feature>
<evidence type="ECO:0000313" key="9">
    <source>
        <dbReference type="Proteomes" id="UP001159428"/>
    </source>
</evidence>
<dbReference type="Gene3D" id="2.10.70.10">
    <property type="entry name" value="Complement Module, domain 1"/>
    <property type="match status" value="1"/>
</dbReference>
<dbReference type="CDD" id="cd00033">
    <property type="entry name" value="CCP"/>
    <property type="match status" value="1"/>
</dbReference>
<feature type="signal peptide" evidence="5">
    <location>
        <begin position="1"/>
        <end position="19"/>
    </location>
</feature>
<sequence>MNCYLLFCVVIVFQTAAIATQSLETRGQGITLRHKRASVSKNITCTEEELKKPTGAILKRRKQSIENDSSTFLPGEEAVFVCKDGYRLQNGQLKSYTCKADGNWTLNAKNKSEDGFCQKDPCGARVIDVTGRATGVLTSDIFQQSQSDAIVNCSRTLKTQDPGFYIKLLFENFTLPEDCTQDFVTLEKVRFWDFKNENCPCEESKSVCRFSGKHAPSLSRSVTNETTVNFYSSNPAKSYFKAIWFNVNGLFPEGVVPAPDPTESPEIVNSKLELTTAPESNTSFTVALILFTLIFFVIGVVLACKVGQRYLGPSCSFGAFFAWVSSLRTSQAPLSTQRGATSSEERGLMTDTDSPLVTERVVIRGLQHSPSTEDESSASSRESLQNVV</sequence>
<feature type="compositionally biased region" description="Low complexity" evidence="3">
    <location>
        <begin position="377"/>
        <end position="388"/>
    </location>
</feature>
<evidence type="ECO:0000256" key="4">
    <source>
        <dbReference type="SAM" id="Phobius"/>
    </source>
</evidence>
<dbReference type="Gene3D" id="2.60.120.290">
    <property type="entry name" value="Spermadhesin, CUB domain"/>
    <property type="match status" value="1"/>
</dbReference>
<evidence type="ECO:0000256" key="3">
    <source>
        <dbReference type="SAM" id="MobiDB-lite"/>
    </source>
</evidence>
<feature type="transmembrane region" description="Helical" evidence="4">
    <location>
        <begin position="284"/>
        <end position="304"/>
    </location>
</feature>
<dbReference type="Pfam" id="PF00084">
    <property type="entry name" value="Sushi"/>
    <property type="match status" value="1"/>
</dbReference>
<evidence type="ECO:0000313" key="8">
    <source>
        <dbReference type="EMBL" id="CAH3139687.1"/>
    </source>
</evidence>
<proteinExistence type="predicted"/>
<accession>A0AAU9X9A1</accession>
<evidence type="ECO:0000256" key="5">
    <source>
        <dbReference type="SAM" id="SignalP"/>
    </source>
</evidence>
<dbReference type="PROSITE" id="PS01180">
    <property type="entry name" value="CUB"/>
    <property type="match status" value="1"/>
</dbReference>
<dbReference type="SUPFAM" id="SSF49854">
    <property type="entry name" value="Spermadhesin, CUB domain"/>
    <property type="match status" value="1"/>
</dbReference>
<comment type="caution">
    <text evidence="2">Lacks conserved residue(s) required for the propagation of feature annotation.</text>
</comment>
<dbReference type="Proteomes" id="UP001159428">
    <property type="component" value="Unassembled WGS sequence"/>
</dbReference>
<keyword evidence="4" id="KW-0812">Transmembrane</keyword>
<dbReference type="PROSITE" id="PS50923">
    <property type="entry name" value="SUSHI"/>
    <property type="match status" value="1"/>
</dbReference>
<keyword evidence="9" id="KW-1185">Reference proteome</keyword>
<dbReference type="InterPro" id="IPR035914">
    <property type="entry name" value="Sperma_CUB_dom_sf"/>
</dbReference>
<evidence type="ECO:0000259" key="6">
    <source>
        <dbReference type="PROSITE" id="PS01180"/>
    </source>
</evidence>
<protein>
    <recommendedName>
        <fullName evidence="10">Sushi domain-containing protein</fullName>
    </recommendedName>
</protein>
<name>A0AAU9X9A1_9CNID</name>
<dbReference type="AlphaFoldDB" id="A0AAU9X9A1"/>
<keyword evidence="5" id="KW-0732">Signal</keyword>
<dbReference type="SUPFAM" id="SSF57535">
    <property type="entry name" value="Complement control module/SCR domain"/>
    <property type="match status" value="1"/>
</dbReference>
<evidence type="ECO:0000256" key="2">
    <source>
        <dbReference type="PROSITE-ProRule" id="PRU00302"/>
    </source>
</evidence>
<keyword evidence="4" id="KW-0472">Membrane</keyword>